<evidence type="ECO:0000259" key="25">
    <source>
        <dbReference type="SMART" id="SM00831"/>
    </source>
</evidence>
<dbReference type="NCBIfam" id="TIGR01523">
    <property type="entry name" value="ATPase-IID_K-Na"/>
    <property type="match status" value="1"/>
</dbReference>
<evidence type="ECO:0000256" key="4">
    <source>
        <dbReference type="ARBA" id="ARBA00022475"/>
    </source>
</evidence>
<feature type="transmembrane region" description="Helical" evidence="24">
    <location>
        <begin position="866"/>
        <end position="889"/>
    </location>
</feature>
<dbReference type="FunFam" id="3.40.1110.10:FF:000039">
    <property type="entry name" value="Sodium P-type ATPase"/>
    <property type="match status" value="1"/>
</dbReference>
<comment type="catalytic activity">
    <reaction evidence="21">
        <text>K(+)(in) + ATP + H2O = K(+)(out) + ADP + phosphate + H(+)</text>
        <dbReference type="Rhea" id="RHEA:75815"/>
        <dbReference type="ChEBI" id="CHEBI:15377"/>
        <dbReference type="ChEBI" id="CHEBI:15378"/>
        <dbReference type="ChEBI" id="CHEBI:29103"/>
        <dbReference type="ChEBI" id="CHEBI:30616"/>
        <dbReference type="ChEBI" id="CHEBI:43474"/>
        <dbReference type="ChEBI" id="CHEBI:456216"/>
    </reaction>
</comment>
<accession>A0AAF0DWP7</accession>
<reference evidence="26" key="1">
    <citation type="submission" date="2023-03" db="EMBL/GenBank/DDBJ databases">
        <title>Mating type loci evolution in Malassezia.</title>
        <authorList>
            <person name="Coelho M.A."/>
        </authorList>
    </citation>
    <scope>NUCLEOTIDE SEQUENCE</scope>
    <source>
        <strain evidence="26">CBS 14135</strain>
    </source>
</reference>
<evidence type="ECO:0000256" key="18">
    <source>
        <dbReference type="ARBA" id="ARBA00023201"/>
    </source>
</evidence>
<feature type="transmembrane region" description="Helical" evidence="24">
    <location>
        <begin position="1014"/>
        <end position="1032"/>
    </location>
</feature>
<evidence type="ECO:0000256" key="6">
    <source>
        <dbReference type="ARBA" id="ARBA00022553"/>
    </source>
</evidence>
<keyword evidence="9" id="KW-0547">Nucleotide-binding</keyword>
<feature type="compositionally biased region" description="Polar residues" evidence="23">
    <location>
        <begin position="14"/>
        <end position="28"/>
    </location>
</feature>
<dbReference type="FunFam" id="1.20.1110.10:FF:000058">
    <property type="entry name" value="Probable ENA2-Plasma membrane P-type ATPase"/>
    <property type="match status" value="1"/>
</dbReference>
<feature type="region of interest" description="Disordered" evidence="23">
    <location>
        <begin position="1"/>
        <end position="39"/>
    </location>
</feature>
<evidence type="ECO:0000256" key="2">
    <source>
        <dbReference type="ARBA" id="ARBA00004651"/>
    </source>
</evidence>
<dbReference type="InterPro" id="IPR044492">
    <property type="entry name" value="P_typ_ATPase_HD_dom"/>
</dbReference>
<comment type="subcellular location">
    <subcellularLocation>
        <location evidence="2">Cell membrane</location>
        <topology evidence="2">Multi-pass membrane protein</topology>
    </subcellularLocation>
</comment>
<dbReference type="GO" id="GO:0005886">
    <property type="term" value="C:plasma membrane"/>
    <property type="evidence" value="ECO:0007669"/>
    <property type="project" value="UniProtKB-SubCell"/>
</dbReference>
<dbReference type="Proteomes" id="UP001216638">
    <property type="component" value="Chromosome 2"/>
</dbReference>
<evidence type="ECO:0000256" key="21">
    <source>
        <dbReference type="ARBA" id="ARBA00048599"/>
    </source>
</evidence>
<evidence type="ECO:0000256" key="12">
    <source>
        <dbReference type="ARBA" id="ARBA00022958"/>
    </source>
</evidence>
<evidence type="ECO:0000256" key="17">
    <source>
        <dbReference type="ARBA" id="ARBA00023136"/>
    </source>
</evidence>
<dbReference type="InterPro" id="IPR036412">
    <property type="entry name" value="HAD-like_sf"/>
</dbReference>
<dbReference type="GO" id="GO:0008554">
    <property type="term" value="F:P-type sodium transporter activity"/>
    <property type="evidence" value="ECO:0007669"/>
    <property type="project" value="UniProtKB-EC"/>
</dbReference>
<comment type="similarity">
    <text evidence="19">Belongs to the cation transport ATPase (P-type) (TC 3.A.3) family. Type IID subfamily.</text>
</comment>
<dbReference type="GO" id="GO:0005524">
    <property type="term" value="F:ATP binding"/>
    <property type="evidence" value="ECO:0007669"/>
    <property type="project" value="UniProtKB-KW"/>
</dbReference>
<dbReference type="InterPro" id="IPR023299">
    <property type="entry name" value="ATPase_P-typ_cyto_dom_N"/>
</dbReference>
<keyword evidence="3" id="KW-0813">Transport</keyword>
<keyword evidence="4" id="KW-1003">Cell membrane</keyword>
<evidence type="ECO:0000256" key="15">
    <source>
        <dbReference type="ARBA" id="ARBA00023053"/>
    </source>
</evidence>
<keyword evidence="7 24" id="KW-0812">Transmembrane</keyword>
<keyword evidence="27" id="KW-1185">Reference proteome</keyword>
<dbReference type="GO" id="GO:0016887">
    <property type="term" value="F:ATP hydrolysis activity"/>
    <property type="evidence" value="ECO:0007669"/>
    <property type="project" value="InterPro"/>
</dbReference>
<dbReference type="SUPFAM" id="SSF56784">
    <property type="entry name" value="HAD-like"/>
    <property type="match status" value="1"/>
</dbReference>
<keyword evidence="16" id="KW-0406">Ion transport</keyword>
<dbReference type="InterPro" id="IPR004014">
    <property type="entry name" value="ATPase_P-typ_cation-transptr_N"/>
</dbReference>
<dbReference type="InterPro" id="IPR006414">
    <property type="entry name" value="P-type_ATPase_IID"/>
</dbReference>
<feature type="transmembrane region" description="Helical" evidence="24">
    <location>
        <begin position="839"/>
        <end position="860"/>
    </location>
</feature>
<feature type="compositionally biased region" description="Low complexity" evidence="23">
    <location>
        <begin position="1"/>
        <end position="13"/>
    </location>
</feature>
<evidence type="ECO:0000256" key="7">
    <source>
        <dbReference type="ARBA" id="ARBA00022692"/>
    </source>
</evidence>
<dbReference type="SFLD" id="SFLDF00027">
    <property type="entry name" value="p-type_atpase"/>
    <property type="match status" value="1"/>
</dbReference>
<dbReference type="FunFam" id="1.20.1110.10:FF:000015">
    <property type="entry name" value="Sodium ion P-type ATPase"/>
    <property type="match status" value="1"/>
</dbReference>
<dbReference type="PROSITE" id="PS00154">
    <property type="entry name" value="ATPASE_E1_E2"/>
    <property type="match status" value="1"/>
</dbReference>
<evidence type="ECO:0000256" key="19">
    <source>
        <dbReference type="ARBA" id="ARBA00035017"/>
    </source>
</evidence>
<dbReference type="SUPFAM" id="SSF81653">
    <property type="entry name" value="Calcium ATPase, transduction domain A"/>
    <property type="match status" value="1"/>
</dbReference>
<keyword evidence="11" id="KW-0460">Magnesium</keyword>
<evidence type="ECO:0000256" key="24">
    <source>
        <dbReference type="SAM" id="Phobius"/>
    </source>
</evidence>
<keyword evidence="12" id="KW-0630">Potassium</keyword>
<dbReference type="EC" id="7.2.2.3" evidence="20"/>
<feature type="transmembrane region" description="Helical" evidence="24">
    <location>
        <begin position="100"/>
        <end position="118"/>
    </location>
</feature>
<feature type="compositionally biased region" description="Basic and acidic residues" evidence="23">
    <location>
        <begin position="30"/>
        <end position="39"/>
    </location>
</feature>
<dbReference type="AlphaFoldDB" id="A0AAF0DWP7"/>
<dbReference type="Pfam" id="PF00122">
    <property type="entry name" value="E1-E2_ATPase"/>
    <property type="match status" value="1"/>
</dbReference>
<comment type="catalytic activity">
    <reaction evidence="22">
        <text>Na(+)(in) + ATP + H2O = Na(+)(out) + ADP + phosphate + H(+)</text>
        <dbReference type="Rhea" id="RHEA:14633"/>
        <dbReference type="ChEBI" id="CHEBI:15377"/>
        <dbReference type="ChEBI" id="CHEBI:15378"/>
        <dbReference type="ChEBI" id="CHEBI:29101"/>
        <dbReference type="ChEBI" id="CHEBI:30616"/>
        <dbReference type="ChEBI" id="CHEBI:43474"/>
        <dbReference type="ChEBI" id="CHEBI:456216"/>
        <dbReference type="EC" id="7.2.2.3"/>
    </reaction>
    <physiologicalReaction direction="left-to-right" evidence="22">
        <dbReference type="Rhea" id="RHEA:14634"/>
    </physiologicalReaction>
</comment>
<dbReference type="Gene3D" id="3.40.1110.10">
    <property type="entry name" value="Calcium-transporting ATPase, cytoplasmic domain N"/>
    <property type="match status" value="1"/>
</dbReference>
<evidence type="ECO:0000256" key="10">
    <source>
        <dbReference type="ARBA" id="ARBA00022840"/>
    </source>
</evidence>
<keyword evidence="13" id="KW-1278">Translocase</keyword>
<dbReference type="PANTHER" id="PTHR42861">
    <property type="entry name" value="CALCIUM-TRANSPORTING ATPASE"/>
    <property type="match status" value="1"/>
</dbReference>
<dbReference type="FunFam" id="2.70.150.10:FF:000160">
    <property type="entry name" value="Sarcoplasmic/endoplasmic reticulum calcium ATPase 1"/>
    <property type="match status" value="1"/>
</dbReference>
<keyword evidence="10" id="KW-0067">ATP-binding</keyword>
<feature type="transmembrane region" description="Helical" evidence="24">
    <location>
        <begin position="963"/>
        <end position="986"/>
    </location>
</feature>
<dbReference type="SFLD" id="SFLDS00003">
    <property type="entry name" value="Haloacid_Dehalogenase"/>
    <property type="match status" value="1"/>
</dbReference>
<keyword evidence="14 24" id="KW-1133">Transmembrane helix</keyword>
<dbReference type="InterPro" id="IPR023298">
    <property type="entry name" value="ATPase_P-typ_TM_dom_sf"/>
</dbReference>
<keyword evidence="8" id="KW-0479">Metal-binding</keyword>
<keyword evidence="5" id="KW-0633">Potassium transport</keyword>
<dbReference type="Pfam" id="PF13246">
    <property type="entry name" value="Cation_ATPase"/>
    <property type="match status" value="1"/>
</dbReference>
<feature type="transmembrane region" description="Helical" evidence="24">
    <location>
        <begin position="124"/>
        <end position="143"/>
    </location>
</feature>
<dbReference type="InterPro" id="IPR001757">
    <property type="entry name" value="P_typ_ATPase"/>
</dbReference>
<dbReference type="InterPro" id="IPR059000">
    <property type="entry name" value="ATPase_P-type_domA"/>
</dbReference>
<dbReference type="Gene3D" id="1.20.1110.10">
    <property type="entry name" value="Calcium-transporting ATPase, transmembrane domain"/>
    <property type="match status" value="2"/>
</dbReference>
<dbReference type="Pfam" id="PF00690">
    <property type="entry name" value="Cation_ATPase_N"/>
    <property type="match status" value="1"/>
</dbReference>
<sequence length="1106" mass="120760">MSSNVSNQANNQSEKGSNNQAPAQSSHEGQPAKDNKNVSREEALAHPHYYHGNVVVRALGTDQLEGLSNNEAKSRLDTYGENQLDKGDSISITRILVNQIANSMTLVLIIAMIVALAIESWIEGGVIAGVVGINVFVGFFQELSAEKTMNSLRSLASPTAQVIRSGSSTTINASQVVPGDILELSTGDTVPADCRILDMMNFETDEALLTGESLPVAKDHTQVFPPNDEGDEVGVGDRLNMAYSSSTVSKGRATLVVTATGMNTEIGRIAEALQGASKGNKIRSVKRNAYGKARPHDYVQAGALTVWDQILAFLGLTKGTPLQINLAKLAVLLFVIAVVFAIICFAANNWSDKEVIIYAVATGVSMIPASLTAVLTITMAMGSRAMVQRHVIVRKLESLEALGSITDICSDKTGTLTQGKMIVKKAWLPSIGQLGVAESNEPFNPHSADVMHMGGNPADQEEGLHGKIEGDVVASDAQSKGLDQDKYKPLVDYVTIASICNLAKVFKEKETGEWKALGDPTECALQTFACRFGMGGDQLKIPHEDDDTEKQSTAEWKLVAEYPFDSSVKRMAVTFHNTRTGETRALMKGAVEMVLNACTEVQLDSKKEALDEEMKDEILKNMEALAKQGLRVLALGHRKLSDGESKKGDTLSRETVESRMTFVGLAGIYDPPRPESKGAVETCHRAGIEVHMLTGDHPGTARAIAEQVGIVAPASQIAKRYSKEMSDSLVMTATQFDRLSDEQIDRMPVLPLVIARCAPQTKVRMIEALHRRGRYCAMTGDGVNDSPSLKLSDVGIAMGEAGSDVAKDASDIVLTDDNFASIGNAIEEGRRMYSNIQKFVLHLLSQNVAQACVLLIGLAFKDDTDLSVFPLSPVEILYVIMVTSGFPAMGLGMEKAAPDVMEQKPSTSRFGIFTFEVLCDLLVYGLWMAALCLATFSLVMYGWGDGDLGLDCNNKYNDSCDNVFRARGATFAVITWFSLFLAWEVINMRRSFFRMNNNKPIWSQWIYDTWSNKFLFACVVLGFASVFPILYIPGLNKVVFLHKGPNGWEWGIIFVCTLLFFIGVESWKFVKRVYFRHRARKEDKGLDLHTSATQDSYNEKEGDNNA</sequence>
<dbReference type="FunFam" id="3.40.50.1000:FF:000047">
    <property type="entry name" value="Sodium P-type ATPase"/>
    <property type="match status" value="1"/>
</dbReference>
<evidence type="ECO:0000256" key="16">
    <source>
        <dbReference type="ARBA" id="ARBA00023065"/>
    </source>
</evidence>
<feature type="transmembrane region" description="Helical" evidence="24">
    <location>
        <begin position="356"/>
        <end position="380"/>
    </location>
</feature>
<keyword evidence="6" id="KW-0597">Phosphoprotein</keyword>
<feature type="transmembrane region" description="Helical" evidence="24">
    <location>
        <begin position="910"/>
        <end position="943"/>
    </location>
</feature>
<dbReference type="SUPFAM" id="SSF81665">
    <property type="entry name" value="Calcium ATPase, transmembrane domain M"/>
    <property type="match status" value="1"/>
</dbReference>
<evidence type="ECO:0000256" key="8">
    <source>
        <dbReference type="ARBA" id="ARBA00022723"/>
    </source>
</evidence>
<organism evidence="26 27">
    <name type="scientific">Malassezia brasiliensis</name>
    <dbReference type="NCBI Taxonomy" id="1821822"/>
    <lineage>
        <taxon>Eukaryota</taxon>
        <taxon>Fungi</taxon>
        <taxon>Dikarya</taxon>
        <taxon>Basidiomycota</taxon>
        <taxon>Ustilaginomycotina</taxon>
        <taxon>Malasseziomycetes</taxon>
        <taxon>Malasseziales</taxon>
        <taxon>Malasseziaceae</taxon>
        <taxon>Malassezia</taxon>
    </lineage>
</organism>
<dbReference type="InterPro" id="IPR018303">
    <property type="entry name" value="ATPase_P-typ_P_site"/>
</dbReference>
<evidence type="ECO:0000256" key="1">
    <source>
        <dbReference type="ARBA" id="ARBA00001946"/>
    </source>
</evidence>
<dbReference type="InterPro" id="IPR008250">
    <property type="entry name" value="ATPase_P-typ_transduc_dom_A_sf"/>
</dbReference>
<evidence type="ECO:0000256" key="5">
    <source>
        <dbReference type="ARBA" id="ARBA00022538"/>
    </source>
</evidence>
<keyword evidence="17 24" id="KW-0472">Membrane</keyword>
<dbReference type="GO" id="GO:0046872">
    <property type="term" value="F:metal ion binding"/>
    <property type="evidence" value="ECO:0007669"/>
    <property type="project" value="UniProtKB-KW"/>
</dbReference>
<evidence type="ECO:0000256" key="20">
    <source>
        <dbReference type="ARBA" id="ARBA00035029"/>
    </source>
</evidence>
<evidence type="ECO:0000256" key="9">
    <source>
        <dbReference type="ARBA" id="ARBA00022741"/>
    </source>
</evidence>
<evidence type="ECO:0000313" key="27">
    <source>
        <dbReference type="Proteomes" id="UP001216638"/>
    </source>
</evidence>
<evidence type="ECO:0000256" key="22">
    <source>
        <dbReference type="ARBA" id="ARBA00049499"/>
    </source>
</evidence>
<name>A0AAF0DWP7_9BASI</name>
<evidence type="ECO:0000256" key="23">
    <source>
        <dbReference type="SAM" id="MobiDB-lite"/>
    </source>
</evidence>
<dbReference type="CDD" id="cd02086">
    <property type="entry name" value="P-type_ATPase_Na_ENA"/>
    <property type="match status" value="1"/>
</dbReference>
<proteinExistence type="inferred from homology"/>
<dbReference type="Gene3D" id="2.70.150.10">
    <property type="entry name" value="Calcium-transporting ATPase, cytoplasmic transduction domain A"/>
    <property type="match status" value="1"/>
</dbReference>
<keyword evidence="18" id="KW-0739">Sodium transport</keyword>
<protein>
    <recommendedName>
        <fullName evidence="20">P-type Na(+) transporter</fullName>
        <ecNumber evidence="20">7.2.2.3</ecNumber>
    </recommendedName>
</protein>
<keyword evidence="15" id="KW-0915">Sodium</keyword>
<evidence type="ECO:0000256" key="11">
    <source>
        <dbReference type="ARBA" id="ARBA00022842"/>
    </source>
</evidence>
<dbReference type="SMART" id="SM00831">
    <property type="entry name" value="Cation_ATPase_N"/>
    <property type="match status" value="1"/>
</dbReference>
<dbReference type="NCBIfam" id="TIGR01494">
    <property type="entry name" value="ATPase_P-type"/>
    <property type="match status" value="3"/>
</dbReference>
<dbReference type="EMBL" id="CP119952">
    <property type="protein sequence ID" value="WFC95110.1"/>
    <property type="molecule type" value="Genomic_DNA"/>
</dbReference>
<evidence type="ECO:0000256" key="13">
    <source>
        <dbReference type="ARBA" id="ARBA00022967"/>
    </source>
</evidence>
<feature type="transmembrane region" description="Helical" evidence="24">
    <location>
        <begin position="329"/>
        <end position="350"/>
    </location>
</feature>
<evidence type="ECO:0000256" key="14">
    <source>
        <dbReference type="ARBA" id="ARBA00022989"/>
    </source>
</evidence>
<dbReference type="SUPFAM" id="SSF81660">
    <property type="entry name" value="Metal cation-transporting ATPase, ATP-binding domain N"/>
    <property type="match status" value="1"/>
</dbReference>
<dbReference type="GO" id="GO:0006813">
    <property type="term" value="P:potassium ion transport"/>
    <property type="evidence" value="ECO:0007669"/>
    <property type="project" value="UniProtKB-KW"/>
</dbReference>
<dbReference type="SFLD" id="SFLDG00002">
    <property type="entry name" value="C1.7:_P-type_atpase_like"/>
    <property type="match status" value="1"/>
</dbReference>
<feature type="domain" description="Cation-transporting P-type ATPase N-terminal" evidence="25">
    <location>
        <begin position="46"/>
        <end position="120"/>
    </location>
</feature>
<dbReference type="PRINTS" id="PR00119">
    <property type="entry name" value="CATATPASE"/>
</dbReference>
<evidence type="ECO:0000256" key="3">
    <source>
        <dbReference type="ARBA" id="ARBA00022448"/>
    </source>
</evidence>
<dbReference type="InterPro" id="IPR006068">
    <property type="entry name" value="ATPase_P-typ_cation-transptr_C"/>
</dbReference>
<dbReference type="Pfam" id="PF00689">
    <property type="entry name" value="Cation_ATPase_C"/>
    <property type="match status" value="1"/>
</dbReference>
<comment type="cofactor">
    <cofactor evidence="1">
        <name>Mg(2+)</name>
        <dbReference type="ChEBI" id="CHEBI:18420"/>
    </cofactor>
</comment>
<dbReference type="PRINTS" id="PR00121">
    <property type="entry name" value="NAKATPASE"/>
</dbReference>
<feature type="transmembrane region" description="Helical" evidence="24">
    <location>
        <begin position="1052"/>
        <end position="1070"/>
    </location>
</feature>
<evidence type="ECO:0000313" key="26">
    <source>
        <dbReference type="EMBL" id="WFC95110.1"/>
    </source>
</evidence>
<gene>
    <name evidence="26" type="primary">ENA2</name>
    <name evidence="26" type="ORF">MBRA1_001753</name>
</gene>